<sequence>MQNIRAQAPRLNRLQQAWLQEIGLDRRMLAQYVTPTAAPVAKRAPQEPTEQPQSLQPSLQPLQQKPAGGGLQATRELLRTPPQPKAGKPAAQLPDAPRAPVPETWQALISHIDECRACGLHMGRSHAVSGSGAEHAPEWLVVGEAPGSVDDRTGLPFQGKAGQLLQAMLASIQVTEQTPVFFTNVIKCRPLGNRPPTQEEILACMPYLQRQIALLKPHRILALGSLAAQALLGLQDDLEALRGKVHSVRSEAGQDIPVVVTYHPTALLLRPQHKPDAWRDLNLARGMLTQQGASTQ</sequence>
<evidence type="ECO:0000313" key="14">
    <source>
        <dbReference type="EMBL" id="NYT85490.1"/>
    </source>
</evidence>
<dbReference type="Gene3D" id="3.40.470.10">
    <property type="entry name" value="Uracil-DNA glycosylase-like domain"/>
    <property type="match status" value="1"/>
</dbReference>
<dbReference type="SMART" id="SM00987">
    <property type="entry name" value="UreE_C"/>
    <property type="match status" value="1"/>
</dbReference>
<evidence type="ECO:0000256" key="4">
    <source>
        <dbReference type="ARBA" id="ARBA00019403"/>
    </source>
</evidence>
<comment type="caution">
    <text evidence="14">The sequence shown here is derived from an EMBL/GenBank/DDBJ whole genome shotgun (WGS) entry which is preliminary data.</text>
</comment>
<evidence type="ECO:0000259" key="13">
    <source>
        <dbReference type="SMART" id="SM00986"/>
    </source>
</evidence>
<name>A0A853H0C8_9BURK</name>
<evidence type="ECO:0000256" key="3">
    <source>
        <dbReference type="ARBA" id="ARBA00012030"/>
    </source>
</evidence>
<evidence type="ECO:0000256" key="12">
    <source>
        <dbReference type="SAM" id="MobiDB-lite"/>
    </source>
</evidence>
<protein>
    <recommendedName>
        <fullName evidence="4">Type-4 uracil-DNA glycosylase</fullName>
        <ecNumber evidence="3">3.2.2.27</ecNumber>
    </recommendedName>
</protein>
<keyword evidence="11" id="KW-0234">DNA repair</keyword>
<feature type="region of interest" description="Disordered" evidence="12">
    <location>
        <begin position="38"/>
        <end position="70"/>
    </location>
</feature>
<evidence type="ECO:0000256" key="9">
    <source>
        <dbReference type="ARBA" id="ARBA00023004"/>
    </source>
</evidence>
<dbReference type="EC" id="3.2.2.27" evidence="3"/>
<keyword evidence="15" id="KW-1185">Reference proteome</keyword>
<dbReference type="AlphaFoldDB" id="A0A853H0C8"/>
<dbReference type="CDD" id="cd10030">
    <property type="entry name" value="UDG-F4_TTUDGA_SPO1dp_like"/>
    <property type="match status" value="1"/>
</dbReference>
<dbReference type="GO" id="GO:0051539">
    <property type="term" value="F:4 iron, 4 sulfur cluster binding"/>
    <property type="evidence" value="ECO:0007669"/>
    <property type="project" value="UniProtKB-KW"/>
</dbReference>
<evidence type="ECO:0000256" key="7">
    <source>
        <dbReference type="ARBA" id="ARBA00022763"/>
    </source>
</evidence>
<dbReference type="EMBL" id="JACCEV010000002">
    <property type="protein sequence ID" value="NYT85490.1"/>
    <property type="molecule type" value="Genomic_DNA"/>
</dbReference>
<dbReference type="GO" id="GO:0006281">
    <property type="term" value="P:DNA repair"/>
    <property type="evidence" value="ECO:0007669"/>
    <property type="project" value="UniProtKB-KW"/>
</dbReference>
<keyword evidence="7" id="KW-0227">DNA damage</keyword>
<dbReference type="PANTHER" id="PTHR33693:SF1">
    <property type="entry name" value="TYPE-4 URACIL-DNA GLYCOSYLASE"/>
    <property type="match status" value="1"/>
</dbReference>
<evidence type="ECO:0000256" key="8">
    <source>
        <dbReference type="ARBA" id="ARBA00022801"/>
    </source>
</evidence>
<dbReference type="PANTHER" id="PTHR33693">
    <property type="entry name" value="TYPE-5 URACIL-DNA GLYCOSYLASE"/>
    <property type="match status" value="1"/>
</dbReference>
<feature type="compositionally biased region" description="Low complexity" evidence="12">
    <location>
        <begin position="46"/>
        <end position="64"/>
    </location>
</feature>
<evidence type="ECO:0000256" key="2">
    <source>
        <dbReference type="ARBA" id="ARBA00006521"/>
    </source>
</evidence>
<dbReference type="Proteomes" id="UP000554144">
    <property type="component" value="Unassembled WGS sequence"/>
</dbReference>
<evidence type="ECO:0000256" key="1">
    <source>
        <dbReference type="ARBA" id="ARBA00001400"/>
    </source>
</evidence>
<dbReference type="Pfam" id="PF03167">
    <property type="entry name" value="UDG"/>
    <property type="match status" value="1"/>
</dbReference>
<dbReference type="GO" id="GO:0046872">
    <property type="term" value="F:metal ion binding"/>
    <property type="evidence" value="ECO:0007669"/>
    <property type="project" value="UniProtKB-KW"/>
</dbReference>
<evidence type="ECO:0000256" key="5">
    <source>
        <dbReference type="ARBA" id="ARBA00022485"/>
    </source>
</evidence>
<comment type="similarity">
    <text evidence="2">Belongs to the uracil-DNA glycosylase (UDG) superfamily. Type 4 (UDGa) family.</text>
</comment>
<dbReference type="InterPro" id="IPR005122">
    <property type="entry name" value="Uracil-DNA_glycosylase-like"/>
</dbReference>
<dbReference type="InterPro" id="IPR051536">
    <property type="entry name" value="UDG_Type-4/5"/>
</dbReference>
<dbReference type="InterPro" id="IPR005273">
    <property type="entry name" value="Ura-DNA_glyco_family4"/>
</dbReference>
<dbReference type="InterPro" id="IPR036895">
    <property type="entry name" value="Uracil-DNA_glycosylase-like_sf"/>
</dbReference>
<reference evidence="14 15" key="1">
    <citation type="submission" date="2020-07" db="EMBL/GenBank/DDBJ databases">
        <title>Taxonomic revisions and descriptions of new bacterial species based on genomic comparisons in the high-G+C-content subgroup of the family Alcaligenaceae.</title>
        <authorList>
            <person name="Szabo A."/>
            <person name="Felfoldi T."/>
        </authorList>
    </citation>
    <scope>NUCLEOTIDE SEQUENCE [LARGE SCALE GENOMIC DNA]</scope>
    <source>
        <strain evidence="14 15">DSM 25667</strain>
    </source>
</reference>
<evidence type="ECO:0000313" key="15">
    <source>
        <dbReference type="Proteomes" id="UP000554144"/>
    </source>
</evidence>
<dbReference type="NCBIfam" id="TIGR00758">
    <property type="entry name" value="UDG_fam4"/>
    <property type="match status" value="1"/>
</dbReference>
<keyword evidence="9" id="KW-0408">Iron</keyword>
<proteinExistence type="inferred from homology"/>
<evidence type="ECO:0000256" key="6">
    <source>
        <dbReference type="ARBA" id="ARBA00022723"/>
    </source>
</evidence>
<dbReference type="RefSeq" id="WP_130039077.1">
    <property type="nucleotide sequence ID" value="NZ_JACCEV010000002.1"/>
</dbReference>
<accession>A0A853H0C8</accession>
<dbReference type="SMART" id="SM00986">
    <property type="entry name" value="UDG"/>
    <property type="match status" value="1"/>
</dbReference>
<comment type="catalytic activity">
    <reaction evidence="1">
        <text>Hydrolyzes single-stranded DNA or mismatched double-stranded DNA and polynucleotides, releasing free uracil.</text>
        <dbReference type="EC" id="3.2.2.27"/>
    </reaction>
</comment>
<organism evidence="14 15">
    <name type="scientific">Pollutimonas harenae</name>
    <dbReference type="NCBI Taxonomy" id="657015"/>
    <lineage>
        <taxon>Bacteria</taxon>
        <taxon>Pseudomonadati</taxon>
        <taxon>Pseudomonadota</taxon>
        <taxon>Betaproteobacteria</taxon>
        <taxon>Burkholderiales</taxon>
        <taxon>Alcaligenaceae</taxon>
        <taxon>Pollutimonas</taxon>
    </lineage>
</organism>
<keyword evidence="6" id="KW-0479">Metal-binding</keyword>
<keyword evidence="8" id="KW-0378">Hydrolase</keyword>
<dbReference type="OrthoDB" id="5290748at2"/>
<dbReference type="GO" id="GO:0004844">
    <property type="term" value="F:uracil DNA N-glycosylase activity"/>
    <property type="evidence" value="ECO:0007669"/>
    <property type="project" value="UniProtKB-EC"/>
</dbReference>
<dbReference type="SUPFAM" id="SSF52141">
    <property type="entry name" value="Uracil-DNA glycosylase-like"/>
    <property type="match status" value="1"/>
</dbReference>
<gene>
    <name evidence="14" type="ORF">H0A62_07740</name>
</gene>
<keyword evidence="5" id="KW-0004">4Fe-4S</keyword>
<keyword evidence="10" id="KW-0411">Iron-sulfur</keyword>
<evidence type="ECO:0000256" key="10">
    <source>
        <dbReference type="ARBA" id="ARBA00023014"/>
    </source>
</evidence>
<evidence type="ECO:0000256" key="11">
    <source>
        <dbReference type="ARBA" id="ARBA00023204"/>
    </source>
</evidence>
<feature type="domain" description="Uracil-DNA glycosylase-like" evidence="13">
    <location>
        <begin position="129"/>
        <end position="282"/>
    </location>
</feature>